<accession>A0A831LHV1</accession>
<feature type="domain" description="HTH araC/xylS-type" evidence="4">
    <location>
        <begin position="1"/>
        <end position="89"/>
    </location>
</feature>
<dbReference type="EMBL" id="DSDK01000517">
    <property type="protein sequence ID" value="HDR51867.1"/>
    <property type="molecule type" value="Genomic_DNA"/>
</dbReference>
<evidence type="ECO:0000259" key="4">
    <source>
        <dbReference type="PROSITE" id="PS01124"/>
    </source>
</evidence>
<evidence type="ECO:0000256" key="1">
    <source>
        <dbReference type="ARBA" id="ARBA00023015"/>
    </source>
</evidence>
<dbReference type="PANTHER" id="PTHR43280:SF2">
    <property type="entry name" value="HTH-TYPE TRANSCRIPTIONAL REGULATOR EXSA"/>
    <property type="match status" value="1"/>
</dbReference>
<dbReference type="PROSITE" id="PS01124">
    <property type="entry name" value="HTH_ARAC_FAMILY_2"/>
    <property type="match status" value="1"/>
</dbReference>
<reference evidence="5" key="1">
    <citation type="journal article" date="2020" name="mSystems">
        <title>Genome- and Community-Level Interaction Insights into Carbon Utilization and Element Cycling Functions of Hydrothermarchaeota in Hydrothermal Sediment.</title>
        <authorList>
            <person name="Zhou Z."/>
            <person name="Liu Y."/>
            <person name="Xu W."/>
            <person name="Pan J."/>
            <person name="Luo Z.H."/>
            <person name="Li M."/>
        </authorList>
    </citation>
    <scope>NUCLEOTIDE SEQUENCE [LARGE SCALE GENOMIC DNA]</scope>
    <source>
        <strain evidence="5">SpSt-1217</strain>
    </source>
</reference>
<protein>
    <submittedName>
        <fullName evidence="5">AraC family transcriptional regulator</fullName>
    </submittedName>
</protein>
<keyword evidence="3" id="KW-0804">Transcription</keyword>
<dbReference type="PANTHER" id="PTHR43280">
    <property type="entry name" value="ARAC-FAMILY TRANSCRIPTIONAL REGULATOR"/>
    <property type="match status" value="1"/>
</dbReference>
<dbReference type="PRINTS" id="PR00032">
    <property type="entry name" value="HTHARAC"/>
</dbReference>
<dbReference type="GO" id="GO:0003700">
    <property type="term" value="F:DNA-binding transcription factor activity"/>
    <property type="evidence" value="ECO:0007669"/>
    <property type="project" value="InterPro"/>
</dbReference>
<dbReference type="Pfam" id="PF12833">
    <property type="entry name" value="HTH_18"/>
    <property type="match status" value="1"/>
</dbReference>
<keyword evidence="1" id="KW-0805">Transcription regulation</keyword>
<proteinExistence type="predicted"/>
<name>A0A831LHV1_9BACT</name>
<comment type="caution">
    <text evidence="5">The sequence shown here is derived from an EMBL/GenBank/DDBJ whole genome shotgun (WGS) entry which is preliminary data.</text>
</comment>
<gene>
    <name evidence="5" type="ORF">ENN90_09675</name>
</gene>
<sequence length="104" mass="12081">SDPEFNVNKLSQQMNISTTQLYRRLKELTGYSPVELIRVLKLQKAYNLLSKKNNTVKEVCYLTGFNNLSYFIKCFREQFGVTPASFRDNGLKNKEKTEFVVDST</sequence>
<feature type="non-terminal residue" evidence="5">
    <location>
        <position position="1"/>
    </location>
</feature>
<dbReference type="SMART" id="SM00342">
    <property type="entry name" value="HTH_ARAC"/>
    <property type="match status" value="1"/>
</dbReference>
<dbReference type="Gene3D" id="1.10.10.60">
    <property type="entry name" value="Homeodomain-like"/>
    <property type="match status" value="1"/>
</dbReference>
<dbReference type="GO" id="GO:0043565">
    <property type="term" value="F:sequence-specific DNA binding"/>
    <property type="evidence" value="ECO:0007669"/>
    <property type="project" value="InterPro"/>
</dbReference>
<evidence type="ECO:0000256" key="2">
    <source>
        <dbReference type="ARBA" id="ARBA00023125"/>
    </source>
</evidence>
<evidence type="ECO:0000313" key="5">
    <source>
        <dbReference type="EMBL" id="HDR51867.1"/>
    </source>
</evidence>
<dbReference type="Proteomes" id="UP000886047">
    <property type="component" value="Unassembled WGS sequence"/>
</dbReference>
<organism evidence="5">
    <name type="scientific">Mariniphaga anaerophila</name>
    <dbReference type="NCBI Taxonomy" id="1484053"/>
    <lineage>
        <taxon>Bacteria</taxon>
        <taxon>Pseudomonadati</taxon>
        <taxon>Bacteroidota</taxon>
        <taxon>Bacteroidia</taxon>
        <taxon>Marinilabiliales</taxon>
        <taxon>Prolixibacteraceae</taxon>
        <taxon>Mariniphaga</taxon>
    </lineage>
</organism>
<dbReference type="SUPFAM" id="SSF46689">
    <property type="entry name" value="Homeodomain-like"/>
    <property type="match status" value="1"/>
</dbReference>
<evidence type="ECO:0000256" key="3">
    <source>
        <dbReference type="ARBA" id="ARBA00023163"/>
    </source>
</evidence>
<dbReference type="AlphaFoldDB" id="A0A831LHV1"/>
<dbReference type="InterPro" id="IPR018060">
    <property type="entry name" value="HTH_AraC"/>
</dbReference>
<keyword evidence="2" id="KW-0238">DNA-binding</keyword>
<dbReference type="InterPro" id="IPR009057">
    <property type="entry name" value="Homeodomain-like_sf"/>
</dbReference>
<dbReference type="InterPro" id="IPR020449">
    <property type="entry name" value="Tscrpt_reg_AraC-type_HTH"/>
</dbReference>